<organism evidence="2 3">
    <name type="scientific">Dellaglioa algida DSM 15638</name>
    <dbReference type="NCBI Taxonomy" id="1423719"/>
    <lineage>
        <taxon>Bacteria</taxon>
        <taxon>Bacillati</taxon>
        <taxon>Bacillota</taxon>
        <taxon>Bacilli</taxon>
        <taxon>Lactobacillales</taxon>
        <taxon>Lactobacillaceae</taxon>
        <taxon>Dellaglioa</taxon>
    </lineage>
</organism>
<protein>
    <recommendedName>
        <fullName evidence="4">DUF1275 domain-containing protein</fullName>
    </recommendedName>
</protein>
<evidence type="ECO:0000313" key="2">
    <source>
        <dbReference type="EMBL" id="KRK45166.1"/>
    </source>
</evidence>
<evidence type="ECO:0000313" key="3">
    <source>
        <dbReference type="Proteomes" id="UP000051450"/>
    </source>
</evidence>
<dbReference type="PATRIC" id="fig|1423719.4.peg.476"/>
<feature type="transmembrane region" description="Helical" evidence="1">
    <location>
        <begin position="94"/>
        <end position="113"/>
    </location>
</feature>
<dbReference type="OrthoDB" id="7057004at2"/>
<gene>
    <name evidence="2" type="ORF">FC66_GL000472</name>
</gene>
<dbReference type="PANTHER" id="PTHR37314">
    <property type="entry name" value="SLR0142 PROTEIN"/>
    <property type="match status" value="1"/>
</dbReference>
<evidence type="ECO:0000256" key="1">
    <source>
        <dbReference type="SAM" id="Phobius"/>
    </source>
</evidence>
<reference evidence="2 3" key="1">
    <citation type="journal article" date="2015" name="Genome Announc.">
        <title>Expanding the biotechnology potential of lactobacilli through comparative genomics of 213 strains and associated genera.</title>
        <authorList>
            <person name="Sun Z."/>
            <person name="Harris H.M."/>
            <person name="McCann A."/>
            <person name="Guo C."/>
            <person name="Argimon S."/>
            <person name="Zhang W."/>
            <person name="Yang X."/>
            <person name="Jeffery I.B."/>
            <person name="Cooney J.C."/>
            <person name="Kagawa T.F."/>
            <person name="Liu W."/>
            <person name="Song Y."/>
            <person name="Salvetti E."/>
            <person name="Wrobel A."/>
            <person name="Rasinkangas P."/>
            <person name="Parkhill J."/>
            <person name="Rea M.C."/>
            <person name="O'Sullivan O."/>
            <person name="Ritari J."/>
            <person name="Douillard F.P."/>
            <person name="Paul Ross R."/>
            <person name="Yang R."/>
            <person name="Briner A.E."/>
            <person name="Felis G.E."/>
            <person name="de Vos W.M."/>
            <person name="Barrangou R."/>
            <person name="Klaenhammer T.R."/>
            <person name="Caufield P.W."/>
            <person name="Cui Y."/>
            <person name="Zhang H."/>
            <person name="O'Toole P.W."/>
        </authorList>
    </citation>
    <scope>NUCLEOTIDE SEQUENCE [LARGE SCALE GENOMIC DNA]</scope>
    <source>
        <strain evidence="2 3">DSM 15638</strain>
    </source>
</reference>
<name>A0A0R1HFK2_9LACO</name>
<feature type="transmembrane region" description="Helical" evidence="1">
    <location>
        <begin position="173"/>
        <end position="193"/>
    </location>
</feature>
<keyword evidence="1" id="KW-0472">Membrane</keyword>
<dbReference type="AlphaFoldDB" id="A0A0R1HFK2"/>
<dbReference type="InterPro" id="IPR010699">
    <property type="entry name" value="DUF1275"/>
</dbReference>
<sequence>MKKPMSLIDRLLFAGLIFAGGGFDAYTYLVHDGVFSGMQTGNLIILGVSLGQGEWGSIFDHLISIFAFMIGIIITRNLQHRFKEEDTINKRQKFVIGLEAILLVVVAFIPKSWPTQLSTGIVSMVAAAQLQEFRQINGGPFTSFMMTGNLRTMAESFYDGFIKGNVIALTKGWRMLGVVLAFLFGATSMGALVPIMGTKTILLAAFFLLCSLIGLQLNPDKKL</sequence>
<dbReference type="PANTHER" id="PTHR37314:SF4">
    <property type="entry name" value="UPF0700 TRANSMEMBRANE PROTEIN YOAK"/>
    <property type="match status" value="1"/>
</dbReference>
<dbReference type="Proteomes" id="UP000051450">
    <property type="component" value="Unassembled WGS sequence"/>
</dbReference>
<proteinExistence type="predicted"/>
<accession>A0A0R1HFK2</accession>
<feature type="transmembrane region" description="Helical" evidence="1">
    <location>
        <begin position="55"/>
        <end position="74"/>
    </location>
</feature>
<dbReference type="RefSeq" id="WP_057974730.1">
    <property type="nucleotide sequence ID" value="NZ_AZDI01000013.1"/>
</dbReference>
<feature type="transmembrane region" description="Helical" evidence="1">
    <location>
        <begin position="200"/>
        <end position="217"/>
    </location>
</feature>
<dbReference type="Pfam" id="PF06912">
    <property type="entry name" value="DUF1275"/>
    <property type="match status" value="1"/>
</dbReference>
<comment type="caution">
    <text evidence="2">The sequence shown here is derived from an EMBL/GenBank/DDBJ whole genome shotgun (WGS) entry which is preliminary data.</text>
</comment>
<dbReference type="EMBL" id="AZDI01000013">
    <property type="protein sequence ID" value="KRK45166.1"/>
    <property type="molecule type" value="Genomic_DNA"/>
</dbReference>
<dbReference type="STRING" id="1423719.FC66_GL000472"/>
<keyword evidence="1" id="KW-0812">Transmembrane</keyword>
<evidence type="ECO:0008006" key="4">
    <source>
        <dbReference type="Google" id="ProtNLM"/>
    </source>
</evidence>
<dbReference type="GeneID" id="83547996"/>
<keyword evidence="1" id="KW-1133">Transmembrane helix</keyword>
<keyword evidence="3" id="KW-1185">Reference proteome</keyword>